<dbReference type="AlphaFoldDB" id="A0A9N9HKR7"/>
<evidence type="ECO:0000313" key="2">
    <source>
        <dbReference type="Proteomes" id="UP000789831"/>
    </source>
</evidence>
<keyword evidence="2" id="KW-1185">Reference proteome</keyword>
<dbReference type="EMBL" id="CAJVPL010014890">
    <property type="protein sequence ID" value="CAG8692104.1"/>
    <property type="molecule type" value="Genomic_DNA"/>
</dbReference>
<accession>A0A9N9HKR7</accession>
<protein>
    <submittedName>
        <fullName evidence="1">9501_t:CDS:1</fullName>
    </submittedName>
</protein>
<sequence length="142" mass="16165">MFFLNIIQLKYLSDGRKIDENGSTNVEGGMEIKIINDERESMIFKEEGIGLCDVTDYIIKEASPNIHKLEGGFETDEGLYRKEVKVKDEESNEIIEVPLLGTQATLNLAKKDKYLVVFDIGGKWQSNKHFALLAEDTEKKIH</sequence>
<comment type="caution">
    <text evidence="1">The sequence shown here is derived from an EMBL/GenBank/DDBJ whole genome shotgun (WGS) entry which is preliminary data.</text>
</comment>
<proteinExistence type="predicted"/>
<reference evidence="1" key="1">
    <citation type="submission" date="2021-06" db="EMBL/GenBank/DDBJ databases">
        <authorList>
            <person name="Kallberg Y."/>
            <person name="Tangrot J."/>
            <person name="Rosling A."/>
        </authorList>
    </citation>
    <scope>NUCLEOTIDE SEQUENCE</scope>
    <source>
        <strain evidence="1">MT106</strain>
    </source>
</reference>
<evidence type="ECO:0000313" key="1">
    <source>
        <dbReference type="EMBL" id="CAG8692104.1"/>
    </source>
</evidence>
<name>A0A9N9HKR7_9GLOM</name>
<dbReference type="Proteomes" id="UP000789831">
    <property type="component" value="Unassembled WGS sequence"/>
</dbReference>
<gene>
    <name evidence="1" type="ORF">AGERDE_LOCUS13142</name>
</gene>
<organism evidence="1 2">
    <name type="scientific">Ambispora gerdemannii</name>
    <dbReference type="NCBI Taxonomy" id="144530"/>
    <lineage>
        <taxon>Eukaryota</taxon>
        <taxon>Fungi</taxon>
        <taxon>Fungi incertae sedis</taxon>
        <taxon>Mucoromycota</taxon>
        <taxon>Glomeromycotina</taxon>
        <taxon>Glomeromycetes</taxon>
        <taxon>Archaeosporales</taxon>
        <taxon>Ambisporaceae</taxon>
        <taxon>Ambispora</taxon>
    </lineage>
</organism>